<proteinExistence type="predicted"/>
<dbReference type="Proteomes" id="UP000198803">
    <property type="component" value="Chromosome I"/>
</dbReference>
<gene>
    <name evidence="2" type="ORF">SAMN05444163_7988</name>
    <name evidence="3" type="ORF">SAMN05444163_8181</name>
</gene>
<sequence length="146" mass="16583">MSGKADVAFVSCVKTKANRPMPAKDFYLSPWFRLARRYVEKNAHRWYILSAAHGCIHPEDIIDPYDVTLNGASAADRGYWAVVVRDQFDKLGPNLSGERAIIFAGLNYRRDLISPLLRTFDEVQVPMEGLKMGQQLSWLTKHNDQG</sequence>
<reference evidence="2 4" key="1">
    <citation type="submission" date="2016-10" db="EMBL/GenBank/DDBJ databases">
        <authorList>
            <person name="Varghese N."/>
            <person name="Submissions S."/>
        </authorList>
    </citation>
    <scope>NUCLEOTIDE SEQUENCE [LARGE SCALE GENOMIC DNA]</scope>
    <source>
        <strain evidence="2 4">GAS524</strain>
    </source>
</reference>
<keyword evidence="4" id="KW-1185">Reference proteome</keyword>
<feature type="domain" description="DUF6884" evidence="1">
    <location>
        <begin position="7"/>
        <end position="140"/>
    </location>
</feature>
<evidence type="ECO:0000313" key="4">
    <source>
        <dbReference type="Proteomes" id="UP000198803"/>
    </source>
</evidence>
<organism evidence="2 4">
    <name type="scientific">Bradyrhizobium ottawaense</name>
    <dbReference type="NCBI Taxonomy" id="931866"/>
    <lineage>
        <taxon>Bacteria</taxon>
        <taxon>Pseudomonadati</taxon>
        <taxon>Pseudomonadota</taxon>
        <taxon>Alphaproteobacteria</taxon>
        <taxon>Hyphomicrobiales</taxon>
        <taxon>Nitrobacteraceae</taxon>
        <taxon>Bradyrhizobium</taxon>
    </lineage>
</organism>
<dbReference type="InterPro" id="IPR049251">
    <property type="entry name" value="DUF6884"/>
</dbReference>
<dbReference type="Pfam" id="PF21818">
    <property type="entry name" value="DUF6884"/>
    <property type="match status" value="1"/>
</dbReference>
<protein>
    <recommendedName>
        <fullName evidence="1">DUF6884 domain-containing protein</fullName>
    </recommendedName>
</protein>
<dbReference type="RefSeq" id="WP_091977012.1">
    <property type="nucleotide sequence ID" value="NZ_LT629693.1"/>
</dbReference>
<name>A0ABY0QH37_9BRAD</name>
<dbReference type="EMBL" id="LT629693">
    <property type="protein sequence ID" value="SDK46587.1"/>
    <property type="molecule type" value="Genomic_DNA"/>
</dbReference>
<evidence type="ECO:0000313" key="3">
    <source>
        <dbReference type="EMBL" id="SDK46587.1"/>
    </source>
</evidence>
<evidence type="ECO:0000313" key="2">
    <source>
        <dbReference type="EMBL" id="SDK38577.1"/>
    </source>
</evidence>
<dbReference type="EMBL" id="LT629693">
    <property type="protein sequence ID" value="SDK38577.1"/>
    <property type="molecule type" value="Genomic_DNA"/>
</dbReference>
<accession>A0ABY0QH37</accession>
<evidence type="ECO:0000259" key="1">
    <source>
        <dbReference type="Pfam" id="PF21818"/>
    </source>
</evidence>